<protein>
    <recommendedName>
        <fullName evidence="1">Zn-dependent metallo-hydrolase RNA specificity domain-containing protein</fullName>
    </recommendedName>
</protein>
<dbReference type="PANTHER" id="PTHR11203">
    <property type="entry name" value="CLEAVAGE AND POLYADENYLATION SPECIFICITY FACTOR FAMILY MEMBER"/>
    <property type="match status" value="1"/>
</dbReference>
<dbReference type="RefSeq" id="WP_230739972.1">
    <property type="nucleotide sequence ID" value="NZ_PGCK01000001.1"/>
</dbReference>
<dbReference type="InterPro" id="IPR050698">
    <property type="entry name" value="MBL"/>
</dbReference>
<dbReference type="EMBL" id="PGCK01000001">
    <property type="protein sequence ID" value="MCD1293754.1"/>
    <property type="molecule type" value="Genomic_DNA"/>
</dbReference>
<dbReference type="PANTHER" id="PTHR11203:SF37">
    <property type="entry name" value="INTEGRATOR COMPLEX SUBUNIT 11"/>
    <property type="match status" value="1"/>
</dbReference>
<evidence type="ECO:0000259" key="1">
    <source>
        <dbReference type="Pfam" id="PF07521"/>
    </source>
</evidence>
<dbReference type="GO" id="GO:0004521">
    <property type="term" value="F:RNA endonuclease activity"/>
    <property type="evidence" value="ECO:0007669"/>
    <property type="project" value="TreeGrafter"/>
</dbReference>
<dbReference type="SUPFAM" id="SSF56281">
    <property type="entry name" value="Metallo-hydrolase/oxidoreductase"/>
    <property type="match status" value="1"/>
</dbReference>
<dbReference type="Proteomes" id="UP001320159">
    <property type="component" value="Unassembled WGS sequence"/>
</dbReference>
<accession>A0AAP2RAU1</accession>
<feature type="domain" description="Zn-dependent metallo-hydrolase RNA specificity" evidence="1">
    <location>
        <begin position="261"/>
        <end position="305"/>
    </location>
</feature>
<dbReference type="Pfam" id="PF07521">
    <property type="entry name" value="RMMBL"/>
    <property type="match status" value="1"/>
</dbReference>
<gene>
    <name evidence="2" type="ORF">CUJ83_01930</name>
</gene>
<sequence length="323" mass="35633">MIYLDNGISVYSGRGYRLDPKRCVRDCINLISHAHFDHVPSSFNSPAIICSDITRSLIEARTGSSIPCGPCSCETVTLHDSGHVPGSSMFLINGDKRILYTGDFNTRKKYFSDGAKPVKADVLIMESTFGREKYVFPPTEEVFGEIKDWIDDNAARGLNSIIYAYSFGKAQEVISALSGYTVYASRSVIEINRTLGKFDLDISAMPLPEDLKGPDVVVAPSGSRNSPEIKKIFKAGAKSASVSGWALDDGHKYAMRVDRAFPLSDHADYSELIGFVEKVSPDLVFTLHGFDKEFARDIRDKLDIEAAPLKKRHLSLSNFTGDV</sequence>
<proteinExistence type="predicted"/>
<dbReference type="InterPro" id="IPR011108">
    <property type="entry name" value="RMMBL"/>
</dbReference>
<name>A0AAP2RAU1_9EURY</name>
<dbReference type="AlphaFoldDB" id="A0AAP2RAU1"/>
<evidence type="ECO:0000313" key="2">
    <source>
        <dbReference type="EMBL" id="MCD1293754.1"/>
    </source>
</evidence>
<dbReference type="InterPro" id="IPR036866">
    <property type="entry name" value="RibonucZ/Hydroxyglut_hydro"/>
</dbReference>
<reference evidence="2 3" key="1">
    <citation type="submission" date="2017-11" db="EMBL/GenBank/DDBJ databases">
        <title>Isolation and Characterization of Family Methanocellaceae Species from Potential Methane Hydrate Area Offshore Southwestern Taiwan.</title>
        <authorList>
            <person name="Zhang W.-L."/>
            <person name="Chen W.-C."/>
            <person name="Lai M.-C."/>
            <person name="Chen S.-C."/>
        </authorList>
    </citation>
    <scope>NUCLEOTIDE SEQUENCE [LARGE SCALE GENOMIC DNA]</scope>
    <source>
        <strain evidence="2 3">CWC-04</strain>
    </source>
</reference>
<organism evidence="2 3">
    <name type="scientific">Methanooceanicella nereidis</name>
    <dbReference type="NCBI Taxonomy" id="2052831"/>
    <lineage>
        <taxon>Archaea</taxon>
        <taxon>Methanobacteriati</taxon>
        <taxon>Methanobacteriota</taxon>
        <taxon>Stenosarchaea group</taxon>
        <taxon>Methanomicrobia</taxon>
        <taxon>Methanocellales</taxon>
        <taxon>Methanocellaceae</taxon>
        <taxon>Methanooceanicella</taxon>
    </lineage>
</organism>
<dbReference type="Gene3D" id="3.60.15.10">
    <property type="entry name" value="Ribonuclease Z/Hydroxyacylglutathione hydrolase-like"/>
    <property type="match status" value="1"/>
</dbReference>
<evidence type="ECO:0000313" key="3">
    <source>
        <dbReference type="Proteomes" id="UP001320159"/>
    </source>
</evidence>
<comment type="caution">
    <text evidence="2">The sequence shown here is derived from an EMBL/GenBank/DDBJ whole genome shotgun (WGS) entry which is preliminary data.</text>
</comment>
<keyword evidence="3" id="KW-1185">Reference proteome</keyword>